<proteinExistence type="predicted"/>
<dbReference type="RefSeq" id="WP_005030107.1">
    <property type="nucleotide sequence ID" value="NZ_KE150241.1"/>
</dbReference>
<dbReference type="SUPFAM" id="SSF53448">
    <property type="entry name" value="Nucleotide-diphospho-sugar transferases"/>
    <property type="match status" value="1"/>
</dbReference>
<evidence type="ECO:0000313" key="2">
    <source>
        <dbReference type="EMBL" id="EFV42828.1"/>
    </source>
</evidence>
<dbReference type="STRING" id="563192.HMPREF0179_03364"/>
<evidence type="ECO:0000313" key="3">
    <source>
        <dbReference type="Proteomes" id="UP000006034"/>
    </source>
</evidence>
<dbReference type="PANTHER" id="PTHR22916">
    <property type="entry name" value="GLYCOSYLTRANSFERASE"/>
    <property type="match status" value="1"/>
</dbReference>
<sequence length="310" mass="36549">MKIPAISVIIPLYNCAPWLRECLNSVVLQTLKDIEILIVDDKSTDNSVSIAEEYAAQDRRIRIFRSTENLGPGPSRNTAIAQACGEYIAFMDGDDFYPSLDVLEVLYHNALEHQAKVCGGSLRYVNADGSTREKQLSEYVFTEERFYTFREYQHEGGYYRFLYNNELLQINRLEFPPLRRFQDALFCVKTMLATEVFYAMPMISYAYRKEHKQVKWTEQSINDYFIGILELLNISKLYKLDVLHYCMAKNLYDHIYLFMKIRKYNILKILCNIDYSLIKYQNTVCKVKISRLKFILKLIQYKYFLRISVA</sequence>
<name>E5YAZ3_BILW3</name>
<feature type="domain" description="Glycosyltransferase 2-like" evidence="1">
    <location>
        <begin position="7"/>
        <end position="154"/>
    </location>
</feature>
<gene>
    <name evidence="2" type="ORF">HMPREF0179_03364</name>
</gene>
<dbReference type="AlphaFoldDB" id="E5YAZ3"/>
<dbReference type="OrthoDB" id="9786172at2"/>
<organism evidence="2 3">
    <name type="scientific">Bilophila wadsworthia (strain 3_1_6)</name>
    <dbReference type="NCBI Taxonomy" id="563192"/>
    <lineage>
        <taxon>Bacteria</taxon>
        <taxon>Pseudomonadati</taxon>
        <taxon>Thermodesulfobacteriota</taxon>
        <taxon>Desulfovibrionia</taxon>
        <taxon>Desulfovibrionales</taxon>
        <taxon>Desulfovibrionaceae</taxon>
        <taxon>Bilophila</taxon>
    </lineage>
</organism>
<dbReference type="PANTHER" id="PTHR22916:SF3">
    <property type="entry name" value="UDP-GLCNAC:BETAGAL BETA-1,3-N-ACETYLGLUCOSAMINYLTRANSFERASE-LIKE PROTEIN 1"/>
    <property type="match status" value="1"/>
</dbReference>
<dbReference type="eggNOG" id="COG1216">
    <property type="taxonomic scope" value="Bacteria"/>
</dbReference>
<accession>E5YAZ3</accession>
<dbReference type="CDD" id="cd00761">
    <property type="entry name" value="Glyco_tranf_GTA_type"/>
    <property type="match status" value="1"/>
</dbReference>
<dbReference type="GO" id="GO:0016758">
    <property type="term" value="F:hexosyltransferase activity"/>
    <property type="evidence" value="ECO:0007669"/>
    <property type="project" value="UniProtKB-ARBA"/>
</dbReference>
<dbReference type="Gene3D" id="3.90.550.10">
    <property type="entry name" value="Spore Coat Polysaccharide Biosynthesis Protein SpsA, Chain A"/>
    <property type="match status" value="1"/>
</dbReference>
<reference evidence="2 3" key="1">
    <citation type="submission" date="2010-10" db="EMBL/GenBank/DDBJ databases">
        <authorList>
            <consortium name="The Broad Institute Genome Sequencing Platform"/>
            <person name="Ward D."/>
            <person name="Earl A."/>
            <person name="Feldgarden M."/>
            <person name="Young S.K."/>
            <person name="Gargeya S."/>
            <person name="Zeng Q."/>
            <person name="Alvarado L."/>
            <person name="Berlin A."/>
            <person name="Bochicchio J."/>
            <person name="Chapman S.B."/>
            <person name="Chen Z."/>
            <person name="Freedman E."/>
            <person name="Gellesch M."/>
            <person name="Goldberg J."/>
            <person name="Griggs A."/>
            <person name="Gujja S."/>
            <person name="Heilman E."/>
            <person name="Heiman D."/>
            <person name="Howarth C."/>
            <person name="Mehta T."/>
            <person name="Neiman D."/>
            <person name="Pearson M."/>
            <person name="Roberts A."/>
            <person name="Saif S."/>
            <person name="Shea T."/>
            <person name="Shenoy N."/>
            <person name="Sisk P."/>
            <person name="Stolte C."/>
            <person name="Sykes S."/>
            <person name="White J."/>
            <person name="Yandava C."/>
            <person name="Allen-Vercoe E."/>
            <person name="Sibley C."/>
            <person name="Ambrose C.E."/>
            <person name="Strauss J."/>
            <person name="Daigneault M."/>
            <person name="Haas B."/>
            <person name="Nusbaum C."/>
            <person name="Birren B."/>
        </authorList>
    </citation>
    <scope>NUCLEOTIDE SEQUENCE [LARGE SCALE GENOMIC DNA]</scope>
    <source>
        <strain evidence="2 3">3_1_6</strain>
    </source>
</reference>
<dbReference type="GeneID" id="78087699"/>
<evidence type="ECO:0000259" key="1">
    <source>
        <dbReference type="Pfam" id="PF00535"/>
    </source>
</evidence>
<protein>
    <recommendedName>
        <fullName evidence="1">Glycosyltransferase 2-like domain-containing protein</fullName>
    </recommendedName>
</protein>
<dbReference type="Pfam" id="PF00535">
    <property type="entry name" value="Glycos_transf_2"/>
    <property type="match status" value="1"/>
</dbReference>
<dbReference type="InterPro" id="IPR029044">
    <property type="entry name" value="Nucleotide-diphossugar_trans"/>
</dbReference>
<dbReference type="InterPro" id="IPR001173">
    <property type="entry name" value="Glyco_trans_2-like"/>
</dbReference>
<keyword evidence="3" id="KW-1185">Reference proteome</keyword>
<comment type="caution">
    <text evidence="2">The sequence shown here is derived from an EMBL/GenBank/DDBJ whole genome shotgun (WGS) entry which is preliminary data.</text>
</comment>
<reference evidence="2 3" key="2">
    <citation type="submission" date="2013-04" db="EMBL/GenBank/DDBJ databases">
        <title>The Genome Sequence of Bilophila wadsworthia 3_1_6.</title>
        <authorList>
            <consortium name="The Broad Institute Genomics Platform"/>
            <person name="Earl A."/>
            <person name="Ward D."/>
            <person name="Feldgarden M."/>
            <person name="Gevers D."/>
            <person name="Sibley C."/>
            <person name="Strauss J."/>
            <person name="Allen-Vercoe E."/>
            <person name="Walker B."/>
            <person name="Young S."/>
            <person name="Zeng Q."/>
            <person name="Gargeya S."/>
            <person name="Fitzgerald M."/>
            <person name="Haas B."/>
            <person name="Abouelleil A."/>
            <person name="Allen A.W."/>
            <person name="Alvarado L."/>
            <person name="Arachchi H.M."/>
            <person name="Berlin A.M."/>
            <person name="Chapman S.B."/>
            <person name="Gainer-Dewar J."/>
            <person name="Goldberg J."/>
            <person name="Griggs A."/>
            <person name="Gujja S."/>
            <person name="Hansen M."/>
            <person name="Howarth C."/>
            <person name="Imamovic A."/>
            <person name="Ireland A."/>
            <person name="Larimer J."/>
            <person name="McCowan C."/>
            <person name="Murphy C."/>
            <person name="Pearson M."/>
            <person name="Poon T.W."/>
            <person name="Priest M."/>
            <person name="Roberts A."/>
            <person name="Saif S."/>
            <person name="Shea T."/>
            <person name="Sisk P."/>
            <person name="Sykes S."/>
            <person name="Wortman J."/>
            <person name="Nusbaum C."/>
            <person name="Birren B."/>
        </authorList>
    </citation>
    <scope>NUCLEOTIDE SEQUENCE [LARGE SCALE GENOMIC DNA]</scope>
    <source>
        <strain evidence="2 3">3_1_6</strain>
    </source>
</reference>
<dbReference type="Proteomes" id="UP000006034">
    <property type="component" value="Unassembled WGS sequence"/>
</dbReference>
<dbReference type="EMBL" id="ADCP02000005">
    <property type="protein sequence ID" value="EFV42828.1"/>
    <property type="molecule type" value="Genomic_DNA"/>
</dbReference>
<dbReference type="HOGENOM" id="CLU_025996_0_3_7"/>